<feature type="coiled-coil region" evidence="3">
    <location>
        <begin position="138"/>
        <end position="196"/>
    </location>
</feature>
<keyword evidence="2 3" id="KW-0175">Coiled coil</keyword>
<dbReference type="InterPro" id="IPR050465">
    <property type="entry name" value="UPF0194_transport"/>
</dbReference>
<evidence type="ECO:0000313" key="6">
    <source>
        <dbReference type="Proteomes" id="UP001231915"/>
    </source>
</evidence>
<sequence>MDVVVKKKTDYKKVLGKALGVCVLLGGVIVFYNEYNLGDYSSVKLERVTTSTVIQGSFENVAPVSGAAESLNTVYLDAIQGGIVEKLYVEKGDFVEAGQKIIEFKNTAFQLQVYSQEARVSEQLDINTNTRLSIDSKRLNLETERNEIEYDIKRLTRKLKNYQRLVSQRHVSTDDVEAVKEELEFKTNQLAIIRQEQESEDSVRGEKVQQLQESEQRLKAHLNIIRASLDDLIVKAPISGQVTSLDIKLGESKSPGEHLGKLDQIDRFKIVAEVGSFYVSKVKEHVKGSIQYQGKPYQVAVDRVYPEIINGTFKVDLTFTDQQPKDITSGQNFIVKLELSEPVSSLMVHNGAYYQDTGGKWVFVLDPENHKAIKRHVKLGRKNDRYVEVISGLAIDEKIISSSYANFLDSETVILE</sequence>
<dbReference type="Gene3D" id="2.40.30.170">
    <property type="match status" value="1"/>
</dbReference>
<evidence type="ECO:0000313" key="5">
    <source>
        <dbReference type="EMBL" id="MDK2594348.1"/>
    </source>
</evidence>
<evidence type="ECO:0000256" key="4">
    <source>
        <dbReference type="SAM" id="Phobius"/>
    </source>
</evidence>
<dbReference type="Gene3D" id="2.40.420.20">
    <property type="match status" value="1"/>
</dbReference>
<dbReference type="EMBL" id="JASJUT010000002">
    <property type="protein sequence ID" value="MDK2594348.1"/>
    <property type="molecule type" value="Genomic_DNA"/>
</dbReference>
<reference evidence="5 6" key="1">
    <citation type="submission" date="2023-05" db="EMBL/GenBank/DDBJ databases">
        <title>Pseudoalteromonas ardens sp. nov., Pseudoalteromonas obscura sp. nov., and Pseudoalteromonas umbrosa sp. nov., isolated from the coral Montipora capitata.</title>
        <authorList>
            <person name="Thomas E.M."/>
            <person name="Smith E.M."/>
            <person name="Papke E."/>
            <person name="Shlafstein M.D."/>
            <person name="Oline D.K."/>
            <person name="Videau P."/>
            <person name="Saw J.H."/>
            <person name="Strangman W.K."/>
            <person name="Ushijima B."/>
        </authorList>
    </citation>
    <scope>NUCLEOTIDE SEQUENCE [LARGE SCALE GENOMIC DNA]</scope>
    <source>
        <strain evidence="5 6">P94</strain>
    </source>
</reference>
<feature type="transmembrane region" description="Helical" evidence="4">
    <location>
        <begin position="14"/>
        <end position="32"/>
    </location>
</feature>
<dbReference type="PANTHER" id="PTHR32347">
    <property type="entry name" value="EFFLUX SYSTEM COMPONENT YKNX-RELATED"/>
    <property type="match status" value="1"/>
</dbReference>
<keyword evidence="4" id="KW-0472">Membrane</keyword>
<keyword evidence="4" id="KW-0812">Transmembrane</keyword>
<gene>
    <name evidence="5" type="ORF">QNM18_04620</name>
</gene>
<protein>
    <submittedName>
        <fullName evidence="5">HlyD family efflux transporter periplasmic adaptor subunit</fullName>
    </submittedName>
</protein>
<evidence type="ECO:0000256" key="2">
    <source>
        <dbReference type="ARBA" id="ARBA00023054"/>
    </source>
</evidence>
<evidence type="ECO:0000256" key="3">
    <source>
        <dbReference type="SAM" id="Coils"/>
    </source>
</evidence>
<comment type="caution">
    <text evidence="5">The sequence shown here is derived from an EMBL/GenBank/DDBJ whole genome shotgun (WGS) entry which is preliminary data.</text>
</comment>
<dbReference type="RefSeq" id="WP_211009514.1">
    <property type="nucleotide sequence ID" value="NZ_JASJUT010000002.1"/>
</dbReference>
<dbReference type="PANTHER" id="PTHR32347:SF23">
    <property type="entry name" value="BLL5650 PROTEIN"/>
    <property type="match status" value="1"/>
</dbReference>
<organism evidence="5 6">
    <name type="scientific">Pseudoalteromonas obscura</name>
    <dbReference type="NCBI Taxonomy" id="3048491"/>
    <lineage>
        <taxon>Bacteria</taxon>
        <taxon>Pseudomonadati</taxon>
        <taxon>Pseudomonadota</taxon>
        <taxon>Gammaproteobacteria</taxon>
        <taxon>Alteromonadales</taxon>
        <taxon>Pseudoalteromonadaceae</taxon>
        <taxon>Pseudoalteromonas</taxon>
    </lineage>
</organism>
<proteinExistence type="predicted"/>
<dbReference type="Proteomes" id="UP001231915">
    <property type="component" value="Unassembled WGS sequence"/>
</dbReference>
<name>A0ABT7EH30_9GAMM</name>
<accession>A0ABT7EH30</accession>
<dbReference type="Gene3D" id="1.10.287.470">
    <property type="entry name" value="Helix hairpin bin"/>
    <property type="match status" value="1"/>
</dbReference>
<dbReference type="Gene3D" id="2.40.50.100">
    <property type="match status" value="1"/>
</dbReference>
<comment type="subcellular location">
    <subcellularLocation>
        <location evidence="1">Cell envelope</location>
    </subcellularLocation>
</comment>
<evidence type="ECO:0000256" key="1">
    <source>
        <dbReference type="ARBA" id="ARBA00004196"/>
    </source>
</evidence>
<keyword evidence="4" id="KW-1133">Transmembrane helix</keyword>
<dbReference type="SUPFAM" id="SSF111369">
    <property type="entry name" value="HlyD-like secretion proteins"/>
    <property type="match status" value="1"/>
</dbReference>
<keyword evidence="6" id="KW-1185">Reference proteome</keyword>